<evidence type="ECO:0000313" key="2">
    <source>
        <dbReference type="EMBL" id="BAD03451.1"/>
    </source>
</evidence>
<dbReference type="AlphaFoldDB" id="Q6Z0I2"/>
<dbReference type="Proteomes" id="UP000000763">
    <property type="component" value="Chromosome 8"/>
</dbReference>
<reference evidence="4" key="3">
    <citation type="journal article" date="2005" name="Nature">
        <title>The map-based sequence of the rice genome.</title>
        <authorList>
            <consortium name="International rice genome sequencing project (IRGSP)"/>
            <person name="Matsumoto T."/>
            <person name="Wu J."/>
            <person name="Kanamori H."/>
            <person name="Katayose Y."/>
            <person name="Fujisawa M."/>
            <person name="Namiki N."/>
            <person name="Mizuno H."/>
            <person name="Yamamoto K."/>
            <person name="Antonio B.A."/>
            <person name="Baba T."/>
            <person name="Sakata K."/>
            <person name="Nagamura Y."/>
            <person name="Aoki H."/>
            <person name="Arikawa K."/>
            <person name="Arita K."/>
            <person name="Bito T."/>
            <person name="Chiden Y."/>
            <person name="Fujitsuka N."/>
            <person name="Fukunaka R."/>
            <person name="Hamada M."/>
            <person name="Harada C."/>
            <person name="Hayashi A."/>
            <person name="Hijishita S."/>
            <person name="Honda M."/>
            <person name="Hosokawa S."/>
            <person name="Ichikawa Y."/>
            <person name="Idonuma A."/>
            <person name="Iijima M."/>
            <person name="Ikeda M."/>
            <person name="Ikeno M."/>
            <person name="Ito K."/>
            <person name="Ito S."/>
            <person name="Ito T."/>
            <person name="Ito Y."/>
            <person name="Ito Y."/>
            <person name="Iwabuchi A."/>
            <person name="Kamiya K."/>
            <person name="Karasawa W."/>
            <person name="Kurita K."/>
            <person name="Katagiri S."/>
            <person name="Kikuta A."/>
            <person name="Kobayashi H."/>
            <person name="Kobayashi N."/>
            <person name="Machita K."/>
            <person name="Maehara T."/>
            <person name="Masukawa M."/>
            <person name="Mizubayashi T."/>
            <person name="Mukai Y."/>
            <person name="Nagasaki H."/>
            <person name="Nagata Y."/>
            <person name="Naito S."/>
            <person name="Nakashima M."/>
            <person name="Nakama Y."/>
            <person name="Nakamichi Y."/>
            <person name="Nakamura M."/>
            <person name="Meguro A."/>
            <person name="Negishi M."/>
            <person name="Ohta I."/>
            <person name="Ohta T."/>
            <person name="Okamoto M."/>
            <person name="Ono N."/>
            <person name="Saji S."/>
            <person name="Sakaguchi M."/>
            <person name="Sakai K."/>
            <person name="Shibata M."/>
            <person name="Shimokawa T."/>
            <person name="Song J."/>
            <person name="Takazaki Y."/>
            <person name="Terasawa K."/>
            <person name="Tsugane M."/>
            <person name="Tsuji K."/>
            <person name="Ueda S."/>
            <person name="Waki K."/>
            <person name="Yamagata H."/>
            <person name="Yamamoto M."/>
            <person name="Yamamoto S."/>
            <person name="Yamane H."/>
            <person name="Yoshiki S."/>
            <person name="Yoshihara R."/>
            <person name="Yukawa K."/>
            <person name="Zhong H."/>
            <person name="Yano M."/>
            <person name="Yuan Q."/>
            <person name="Ouyang S."/>
            <person name="Liu J."/>
            <person name="Jones K.M."/>
            <person name="Gansberger K."/>
            <person name="Moffat K."/>
            <person name="Hill J."/>
            <person name="Bera J."/>
            <person name="Fadrosh D."/>
            <person name="Jin S."/>
            <person name="Johri S."/>
            <person name="Kim M."/>
            <person name="Overton L."/>
            <person name="Reardon M."/>
            <person name="Tsitrin T."/>
            <person name="Vuong H."/>
            <person name="Weaver B."/>
            <person name="Ciecko A."/>
            <person name="Tallon L."/>
            <person name="Jackson J."/>
            <person name="Pai G."/>
            <person name="Aken S.V."/>
            <person name="Utterback T."/>
            <person name="Reidmuller S."/>
            <person name="Feldblyum T."/>
            <person name="Hsiao J."/>
            <person name="Zismann V."/>
            <person name="Iobst S."/>
            <person name="de Vazeille A.R."/>
            <person name="Buell C.R."/>
            <person name="Ying K."/>
            <person name="Li Y."/>
            <person name="Lu T."/>
            <person name="Huang Y."/>
            <person name="Zhao Q."/>
            <person name="Feng Q."/>
            <person name="Zhang L."/>
            <person name="Zhu J."/>
            <person name="Weng Q."/>
            <person name="Mu J."/>
            <person name="Lu Y."/>
            <person name="Fan D."/>
            <person name="Liu Y."/>
            <person name="Guan J."/>
            <person name="Zhang Y."/>
            <person name="Yu S."/>
            <person name="Liu X."/>
            <person name="Zhang Y."/>
            <person name="Hong G."/>
            <person name="Han B."/>
            <person name="Choisne N."/>
            <person name="Demange N."/>
            <person name="Orjeda G."/>
            <person name="Samain S."/>
            <person name="Cattolico L."/>
            <person name="Pelletier E."/>
            <person name="Couloux A."/>
            <person name="Segurens B."/>
            <person name="Wincker P."/>
            <person name="D'Hont A."/>
            <person name="Scarpelli C."/>
            <person name="Weissenbach J."/>
            <person name="Salanoubat M."/>
            <person name="Quetier F."/>
            <person name="Yu Y."/>
            <person name="Kim H.R."/>
            <person name="Rambo T."/>
            <person name="Currie J."/>
            <person name="Collura K."/>
            <person name="Luo M."/>
            <person name="Yang T."/>
            <person name="Ammiraju J.S.S."/>
            <person name="Engler F."/>
            <person name="Soderlund C."/>
            <person name="Wing R.A."/>
            <person name="Palmer L.E."/>
            <person name="de la Bastide M."/>
            <person name="Spiegel L."/>
            <person name="Nascimento L."/>
            <person name="Zutavern T."/>
            <person name="O'Shaughnessy A."/>
            <person name="Dike S."/>
            <person name="Dedhia N."/>
            <person name="Preston R."/>
            <person name="Balija V."/>
            <person name="McCombie W.R."/>
            <person name="Chow T."/>
            <person name="Chen H."/>
            <person name="Chung M."/>
            <person name="Chen C."/>
            <person name="Shaw J."/>
            <person name="Wu H."/>
            <person name="Hsiao K."/>
            <person name="Chao Y."/>
            <person name="Chu M."/>
            <person name="Cheng C."/>
            <person name="Hour A."/>
            <person name="Lee P."/>
            <person name="Lin S."/>
            <person name="Lin Y."/>
            <person name="Liou J."/>
            <person name="Liu S."/>
            <person name="Hsing Y."/>
            <person name="Raghuvanshi S."/>
            <person name="Mohanty A."/>
            <person name="Bharti A.K."/>
            <person name="Gaur A."/>
            <person name="Gupta V."/>
            <person name="Kumar D."/>
            <person name="Ravi V."/>
            <person name="Vij S."/>
            <person name="Kapur A."/>
            <person name="Khurana P."/>
            <person name="Khurana P."/>
            <person name="Khurana J.P."/>
            <person name="Tyagi A.K."/>
            <person name="Gaikwad K."/>
            <person name="Singh A."/>
            <person name="Dalal V."/>
            <person name="Srivastava S."/>
            <person name="Dixit A."/>
            <person name="Pal A.K."/>
            <person name="Ghazi I.A."/>
            <person name="Yadav M."/>
            <person name="Pandit A."/>
            <person name="Bhargava A."/>
            <person name="Sureshbabu K."/>
            <person name="Batra K."/>
            <person name="Sharma T.R."/>
            <person name="Mohapatra T."/>
            <person name="Singh N.K."/>
            <person name="Messing J."/>
            <person name="Nelson A.B."/>
            <person name="Fuks G."/>
            <person name="Kavchok S."/>
            <person name="Keizer G."/>
            <person name="Linton E."/>
            <person name="Llaca V."/>
            <person name="Song R."/>
            <person name="Tanyolac B."/>
            <person name="Young S."/>
            <person name="Ho-Il K."/>
            <person name="Hahn J.H."/>
            <person name="Sangsakoo G."/>
            <person name="Vanavichit A."/>
            <person name="de Mattos Luiz.A.T."/>
            <person name="Zimmer P.D."/>
            <person name="Malone G."/>
            <person name="Dellagostin O."/>
            <person name="de Oliveira A.C."/>
            <person name="Bevan M."/>
            <person name="Bancroft I."/>
            <person name="Minx P."/>
            <person name="Cordum H."/>
            <person name="Wilson R."/>
            <person name="Cheng Z."/>
            <person name="Jin W."/>
            <person name="Jiang J."/>
            <person name="Leong S.A."/>
            <person name="Iwama H."/>
            <person name="Gojobori T."/>
            <person name="Itoh T."/>
            <person name="Niimura Y."/>
            <person name="Fujii Y."/>
            <person name="Habara T."/>
            <person name="Sakai H."/>
            <person name="Sato Y."/>
            <person name="Wilson G."/>
            <person name="Kumar K."/>
            <person name="McCouch S."/>
            <person name="Juretic N."/>
            <person name="Hoen D."/>
            <person name="Wright S."/>
            <person name="Bruskiewich R."/>
            <person name="Bureau T."/>
            <person name="Miyao A."/>
            <person name="Hirochika H."/>
            <person name="Nishikawa T."/>
            <person name="Kadowaki K."/>
            <person name="Sugiura M."/>
            <person name="Burr B."/>
            <person name="Sasaki T."/>
        </authorList>
    </citation>
    <scope>NUCLEOTIDE SEQUENCE [LARGE SCALE GENOMIC DNA]</scope>
    <source>
        <strain evidence="4">cv. Nipponbare</strain>
    </source>
</reference>
<keyword evidence="1" id="KW-0732">Signal</keyword>
<evidence type="ECO:0000313" key="4">
    <source>
        <dbReference type="Proteomes" id="UP000000763"/>
    </source>
</evidence>
<accession>Q6Z0I2</accession>
<dbReference type="InterPro" id="IPR036400">
    <property type="entry name" value="Cyt_B5-like_heme/steroid_sf"/>
</dbReference>
<feature type="chain" id="PRO_5010142834" evidence="1">
    <location>
        <begin position="27"/>
        <end position="93"/>
    </location>
</feature>
<sequence length="93" mass="10402">MARRRAASSVYLPAVVLWVAARSASPVVVIAVVVYKEEPSEEVLPPPEPVQVGEIMAEELLQYDRSNPEKPLLMAIKGRIYDVFQSRYSKKMG</sequence>
<reference evidence="2" key="1">
    <citation type="submission" date="2002-02" db="EMBL/GenBank/DDBJ databases">
        <title>Oryza sativa nipponbare(GA3) genomic DNA, chromosome 8, PAC clone:P0670E08.</title>
        <authorList>
            <person name="Sasaki T."/>
            <person name="Matsumoto T."/>
            <person name="Yamamoto K."/>
        </authorList>
    </citation>
    <scope>NUCLEOTIDE SEQUENCE</scope>
</reference>
<gene>
    <name evidence="3" type="ORF">OSJNBa0049I01.5</name>
    <name evidence="2" type="ORF">P0670E08.16</name>
</gene>
<reference evidence="4" key="4">
    <citation type="journal article" date="2008" name="Nucleic Acids Res.">
        <title>The rice annotation project database (RAP-DB): 2008 update.</title>
        <authorList>
            <consortium name="The rice annotation project (RAP)"/>
        </authorList>
    </citation>
    <scope>GENOME REANNOTATION</scope>
    <source>
        <strain evidence="4">cv. Nipponbare</strain>
    </source>
</reference>
<evidence type="ECO:0000313" key="3">
    <source>
        <dbReference type="EMBL" id="BAD03624.1"/>
    </source>
</evidence>
<dbReference type="SUPFAM" id="SSF55856">
    <property type="entry name" value="Cytochrome b5-like heme/steroid binding domain"/>
    <property type="match status" value="1"/>
</dbReference>
<reference evidence="3" key="2">
    <citation type="submission" date="2002-07" db="EMBL/GenBank/DDBJ databases">
        <title>Oryza sativa nipponbare(GA3) genomic DNA, chromosome 8, BAC clone:OSJNBa0049I01.</title>
        <authorList>
            <person name="Sasaki T."/>
            <person name="Matsumoto T."/>
            <person name="Katayose Y."/>
        </authorList>
    </citation>
    <scope>NUCLEOTIDE SEQUENCE</scope>
</reference>
<dbReference type="EMBL" id="AP005490">
    <property type="protein sequence ID" value="BAD03624.1"/>
    <property type="molecule type" value="Genomic_DNA"/>
</dbReference>
<proteinExistence type="predicted"/>
<protein>
    <submittedName>
        <fullName evidence="3">Steroid membrane binding protein-like</fullName>
    </submittedName>
</protein>
<dbReference type="Gene3D" id="3.10.120.10">
    <property type="entry name" value="Cytochrome b5-like heme/steroid binding domain"/>
    <property type="match status" value="1"/>
</dbReference>
<organism evidence="3 4">
    <name type="scientific">Oryza sativa subsp. japonica</name>
    <name type="common">Rice</name>
    <dbReference type="NCBI Taxonomy" id="39947"/>
    <lineage>
        <taxon>Eukaryota</taxon>
        <taxon>Viridiplantae</taxon>
        <taxon>Streptophyta</taxon>
        <taxon>Embryophyta</taxon>
        <taxon>Tracheophyta</taxon>
        <taxon>Spermatophyta</taxon>
        <taxon>Magnoliopsida</taxon>
        <taxon>Liliopsida</taxon>
        <taxon>Poales</taxon>
        <taxon>Poaceae</taxon>
        <taxon>BOP clade</taxon>
        <taxon>Oryzoideae</taxon>
        <taxon>Oryzeae</taxon>
        <taxon>Oryzinae</taxon>
        <taxon>Oryza</taxon>
        <taxon>Oryza sativa</taxon>
    </lineage>
</organism>
<evidence type="ECO:0000256" key="1">
    <source>
        <dbReference type="SAM" id="SignalP"/>
    </source>
</evidence>
<name>Q6Z0I2_ORYSJ</name>
<feature type="signal peptide" evidence="1">
    <location>
        <begin position="1"/>
        <end position="26"/>
    </location>
</feature>
<dbReference type="EMBL" id="AP004759">
    <property type="protein sequence ID" value="BAD03451.1"/>
    <property type="molecule type" value="Genomic_DNA"/>
</dbReference>